<proteinExistence type="predicted"/>
<organism evidence="1 2">
    <name type="scientific">Sphaeroforma arctica JP610</name>
    <dbReference type="NCBI Taxonomy" id="667725"/>
    <lineage>
        <taxon>Eukaryota</taxon>
        <taxon>Ichthyosporea</taxon>
        <taxon>Ichthyophonida</taxon>
        <taxon>Sphaeroforma</taxon>
    </lineage>
</organism>
<dbReference type="RefSeq" id="XP_014161797.1">
    <property type="nucleotide sequence ID" value="XM_014306322.1"/>
</dbReference>
<evidence type="ECO:0000313" key="1">
    <source>
        <dbReference type="EMBL" id="KNC87895.1"/>
    </source>
</evidence>
<dbReference type="Proteomes" id="UP000054560">
    <property type="component" value="Unassembled WGS sequence"/>
</dbReference>
<gene>
    <name evidence="1" type="ORF">SARC_00027</name>
</gene>
<protein>
    <submittedName>
        <fullName evidence="1">Uncharacterized protein</fullName>
    </submittedName>
</protein>
<name>A0A0L0GFM5_9EUKA</name>
<evidence type="ECO:0000313" key="2">
    <source>
        <dbReference type="Proteomes" id="UP000054560"/>
    </source>
</evidence>
<reference evidence="1 2" key="1">
    <citation type="submission" date="2011-02" db="EMBL/GenBank/DDBJ databases">
        <title>The Genome Sequence of Sphaeroforma arctica JP610.</title>
        <authorList>
            <consortium name="The Broad Institute Genome Sequencing Platform"/>
            <person name="Russ C."/>
            <person name="Cuomo C."/>
            <person name="Young S.K."/>
            <person name="Zeng Q."/>
            <person name="Gargeya S."/>
            <person name="Alvarado L."/>
            <person name="Berlin A."/>
            <person name="Chapman S.B."/>
            <person name="Chen Z."/>
            <person name="Freedman E."/>
            <person name="Gellesch M."/>
            <person name="Goldberg J."/>
            <person name="Griggs A."/>
            <person name="Gujja S."/>
            <person name="Heilman E."/>
            <person name="Heiman D."/>
            <person name="Howarth C."/>
            <person name="Mehta T."/>
            <person name="Neiman D."/>
            <person name="Pearson M."/>
            <person name="Roberts A."/>
            <person name="Saif S."/>
            <person name="Shea T."/>
            <person name="Shenoy N."/>
            <person name="Sisk P."/>
            <person name="Stolte C."/>
            <person name="Sykes S."/>
            <person name="White J."/>
            <person name="Yandava C."/>
            <person name="Burger G."/>
            <person name="Gray M.W."/>
            <person name="Holland P.W.H."/>
            <person name="King N."/>
            <person name="Lang F.B.F."/>
            <person name="Roger A.J."/>
            <person name="Ruiz-Trillo I."/>
            <person name="Haas B."/>
            <person name="Nusbaum C."/>
            <person name="Birren B."/>
        </authorList>
    </citation>
    <scope>NUCLEOTIDE SEQUENCE [LARGE SCALE GENOMIC DNA]</scope>
    <source>
        <strain evidence="1 2">JP610</strain>
    </source>
</reference>
<dbReference type="AlphaFoldDB" id="A0A0L0GFM5"/>
<dbReference type="GeneID" id="25900531"/>
<sequence length="145" mass="16331">MMAWDNPKDYAQIHCPRKPKQCENEWKTIVCCAANIIFHVDLCEAKVRPEYLPALKYTDQLSTVSIVMRLTDGIRGTDPKKRGSWPKGVPGDKIKDLMATNPLFSVGTLQGAFNYNKDAVQGQILLPNIDMSTGQWVFGLSKEWS</sequence>
<keyword evidence="2" id="KW-1185">Reference proteome</keyword>
<accession>A0A0L0GFM5</accession>
<dbReference type="EMBL" id="KQ241597">
    <property type="protein sequence ID" value="KNC87895.1"/>
    <property type="molecule type" value="Genomic_DNA"/>
</dbReference>